<reference evidence="9 10" key="1">
    <citation type="submission" date="2019-10" db="EMBL/GenBank/DDBJ databases">
        <title>Assembly and Annotation for the nematode Trichostrongylus colubriformis.</title>
        <authorList>
            <person name="Martin J."/>
        </authorList>
    </citation>
    <scope>NUCLEOTIDE SEQUENCE [LARGE SCALE GENOMIC DNA]</scope>
    <source>
        <strain evidence="9">G859</strain>
        <tissue evidence="9">Whole worm</tissue>
    </source>
</reference>
<keyword evidence="10" id="KW-1185">Reference proteome</keyword>
<keyword evidence="1" id="KW-0813">Transport</keyword>
<dbReference type="InterPro" id="IPR036640">
    <property type="entry name" value="ABC1_TM_sf"/>
</dbReference>
<dbReference type="PANTHER" id="PTHR24223">
    <property type="entry name" value="ATP-BINDING CASSETTE SUB-FAMILY C"/>
    <property type="match status" value="1"/>
</dbReference>
<dbReference type="Pfam" id="PF00664">
    <property type="entry name" value="ABC_membrane"/>
    <property type="match status" value="1"/>
</dbReference>
<evidence type="ECO:0000256" key="6">
    <source>
        <dbReference type="ARBA" id="ARBA00023136"/>
    </source>
</evidence>
<feature type="non-terminal residue" evidence="9">
    <location>
        <position position="145"/>
    </location>
</feature>
<organism evidence="9 10">
    <name type="scientific">Trichostrongylus colubriformis</name>
    <name type="common">Black scour worm</name>
    <dbReference type="NCBI Taxonomy" id="6319"/>
    <lineage>
        <taxon>Eukaryota</taxon>
        <taxon>Metazoa</taxon>
        <taxon>Ecdysozoa</taxon>
        <taxon>Nematoda</taxon>
        <taxon>Chromadorea</taxon>
        <taxon>Rhabditida</taxon>
        <taxon>Rhabditina</taxon>
        <taxon>Rhabditomorpha</taxon>
        <taxon>Strongyloidea</taxon>
        <taxon>Trichostrongylidae</taxon>
        <taxon>Trichostrongylus</taxon>
    </lineage>
</organism>
<feature type="transmembrane region" description="Helical" evidence="7">
    <location>
        <begin position="111"/>
        <end position="128"/>
    </location>
</feature>
<dbReference type="Proteomes" id="UP001331761">
    <property type="component" value="Unassembled WGS sequence"/>
</dbReference>
<feature type="domain" description="ABC transmembrane type-1" evidence="8">
    <location>
        <begin position="1"/>
        <end position="145"/>
    </location>
</feature>
<dbReference type="PANTHER" id="PTHR24223:SF342">
    <property type="entry name" value="MULTIDRUG RESISTANCE-ASSOCIATED PROTEIN 1"/>
    <property type="match status" value="1"/>
</dbReference>
<accession>A0AAN8FNV2</accession>
<comment type="caution">
    <text evidence="9">The sequence shown here is derived from an EMBL/GenBank/DDBJ whole genome shotgun (WGS) entry which is preliminary data.</text>
</comment>
<evidence type="ECO:0000256" key="7">
    <source>
        <dbReference type="SAM" id="Phobius"/>
    </source>
</evidence>
<evidence type="ECO:0000256" key="1">
    <source>
        <dbReference type="ARBA" id="ARBA00022448"/>
    </source>
</evidence>
<name>A0AAN8FNV2_TRICO</name>
<evidence type="ECO:0000256" key="4">
    <source>
        <dbReference type="ARBA" id="ARBA00022840"/>
    </source>
</evidence>
<evidence type="ECO:0000256" key="5">
    <source>
        <dbReference type="ARBA" id="ARBA00022989"/>
    </source>
</evidence>
<evidence type="ECO:0000256" key="3">
    <source>
        <dbReference type="ARBA" id="ARBA00022741"/>
    </source>
</evidence>
<keyword evidence="3" id="KW-0547">Nucleotide-binding</keyword>
<dbReference type="AlphaFoldDB" id="A0AAN8FNV2"/>
<dbReference type="GO" id="GO:0140359">
    <property type="term" value="F:ABC-type transporter activity"/>
    <property type="evidence" value="ECO:0007669"/>
    <property type="project" value="InterPro"/>
</dbReference>
<evidence type="ECO:0000313" key="10">
    <source>
        <dbReference type="Proteomes" id="UP001331761"/>
    </source>
</evidence>
<keyword evidence="4" id="KW-0067">ATP-binding</keyword>
<feature type="transmembrane region" description="Helical" evidence="7">
    <location>
        <begin position="12"/>
        <end position="35"/>
    </location>
</feature>
<keyword evidence="2 7" id="KW-0812">Transmembrane</keyword>
<dbReference type="InterPro" id="IPR011527">
    <property type="entry name" value="ABC1_TM_dom"/>
</dbReference>
<evidence type="ECO:0000313" key="9">
    <source>
        <dbReference type="EMBL" id="KAK5977832.1"/>
    </source>
</evidence>
<keyword evidence="6 7" id="KW-0472">Membrane</keyword>
<sequence>MQCLLQVLSTLIIVMISTPVFGVVIVPLTILYLMIMRYYISTSRQLKRLESISRSPIYSHLSESVQGASTIRSYCVTERFSKMSEQKVDDNVQCRYFGFVANRWMSVRLEFLGNCVIFFAALFAVLTREHTTSGVAGLSVSYALN</sequence>
<dbReference type="SUPFAM" id="SSF90123">
    <property type="entry name" value="ABC transporter transmembrane region"/>
    <property type="match status" value="1"/>
</dbReference>
<dbReference type="GO" id="GO:0005524">
    <property type="term" value="F:ATP binding"/>
    <property type="evidence" value="ECO:0007669"/>
    <property type="project" value="UniProtKB-KW"/>
</dbReference>
<gene>
    <name evidence="9" type="ORF">GCK32_018208</name>
</gene>
<dbReference type="GO" id="GO:0016020">
    <property type="term" value="C:membrane"/>
    <property type="evidence" value="ECO:0007669"/>
    <property type="project" value="InterPro"/>
</dbReference>
<evidence type="ECO:0000259" key="8">
    <source>
        <dbReference type="PROSITE" id="PS50929"/>
    </source>
</evidence>
<dbReference type="InterPro" id="IPR050173">
    <property type="entry name" value="ABC_transporter_C-like"/>
</dbReference>
<keyword evidence="5 7" id="KW-1133">Transmembrane helix</keyword>
<dbReference type="PROSITE" id="PS50929">
    <property type="entry name" value="ABC_TM1F"/>
    <property type="match status" value="1"/>
</dbReference>
<proteinExistence type="predicted"/>
<dbReference type="EMBL" id="WIXE01010138">
    <property type="protein sequence ID" value="KAK5977832.1"/>
    <property type="molecule type" value="Genomic_DNA"/>
</dbReference>
<evidence type="ECO:0000256" key="2">
    <source>
        <dbReference type="ARBA" id="ARBA00022692"/>
    </source>
</evidence>
<protein>
    <submittedName>
        <fullName evidence="9">ABC transmembrane type-1 domain-containing protein</fullName>
    </submittedName>
</protein>
<dbReference type="Gene3D" id="1.20.1560.10">
    <property type="entry name" value="ABC transporter type 1, transmembrane domain"/>
    <property type="match status" value="1"/>
</dbReference>